<comment type="similarity">
    <text evidence="4 12">In the N-terminal section; belongs to the cytidine and deoxycytidylate deaminase family.</text>
</comment>
<dbReference type="InterPro" id="IPR002125">
    <property type="entry name" value="CMP_dCMP_dom"/>
</dbReference>
<gene>
    <name evidence="14" type="ORF">GCM10008938_01080</name>
</gene>
<comment type="catalytic activity">
    <reaction evidence="12">
        <text>2,5-diamino-6-hydroxy-4-(5-phosphoribosylamino)-pyrimidine + H2O + H(+) = 5-amino-6-(5-phospho-D-ribosylamino)uracil + NH4(+)</text>
        <dbReference type="Rhea" id="RHEA:21868"/>
        <dbReference type="ChEBI" id="CHEBI:15377"/>
        <dbReference type="ChEBI" id="CHEBI:15378"/>
        <dbReference type="ChEBI" id="CHEBI:28938"/>
        <dbReference type="ChEBI" id="CHEBI:58453"/>
        <dbReference type="ChEBI" id="CHEBI:58614"/>
        <dbReference type="EC" id="3.5.4.26"/>
    </reaction>
</comment>
<dbReference type="CDD" id="cd01284">
    <property type="entry name" value="Riboflavin_deaminase-reductase"/>
    <property type="match status" value="1"/>
</dbReference>
<name>A0ABQ2CT79_9DEIO</name>
<evidence type="ECO:0000256" key="5">
    <source>
        <dbReference type="ARBA" id="ARBA00007417"/>
    </source>
</evidence>
<dbReference type="Proteomes" id="UP000632222">
    <property type="component" value="Unassembled WGS sequence"/>
</dbReference>
<evidence type="ECO:0000256" key="12">
    <source>
        <dbReference type="PIRNR" id="PIRNR006769"/>
    </source>
</evidence>
<evidence type="ECO:0000256" key="6">
    <source>
        <dbReference type="ARBA" id="ARBA00022619"/>
    </source>
</evidence>
<evidence type="ECO:0000256" key="3">
    <source>
        <dbReference type="ARBA" id="ARBA00004910"/>
    </source>
</evidence>
<dbReference type="PANTHER" id="PTHR38011">
    <property type="entry name" value="DIHYDROFOLATE REDUCTASE FAMILY PROTEIN (AFU_ORTHOLOGUE AFUA_8G06820)"/>
    <property type="match status" value="1"/>
</dbReference>
<organism evidence="14 15">
    <name type="scientific">Deinococcus roseus</name>
    <dbReference type="NCBI Taxonomy" id="392414"/>
    <lineage>
        <taxon>Bacteria</taxon>
        <taxon>Thermotogati</taxon>
        <taxon>Deinococcota</taxon>
        <taxon>Deinococci</taxon>
        <taxon>Deinococcales</taxon>
        <taxon>Deinococcaceae</taxon>
        <taxon>Deinococcus</taxon>
    </lineage>
</organism>
<evidence type="ECO:0000313" key="15">
    <source>
        <dbReference type="Proteomes" id="UP000632222"/>
    </source>
</evidence>
<dbReference type="PIRSF" id="PIRSF006769">
    <property type="entry name" value="RibD"/>
    <property type="match status" value="1"/>
</dbReference>
<comment type="caution">
    <text evidence="14">The sequence shown here is derived from an EMBL/GenBank/DDBJ whole genome shotgun (WGS) entry which is preliminary data.</text>
</comment>
<proteinExistence type="inferred from homology"/>
<evidence type="ECO:0000256" key="10">
    <source>
        <dbReference type="ARBA" id="ARBA00023002"/>
    </source>
</evidence>
<evidence type="ECO:0000256" key="11">
    <source>
        <dbReference type="ARBA" id="ARBA00023268"/>
    </source>
</evidence>
<evidence type="ECO:0000259" key="13">
    <source>
        <dbReference type="PROSITE" id="PS51747"/>
    </source>
</evidence>
<evidence type="ECO:0000256" key="9">
    <source>
        <dbReference type="ARBA" id="ARBA00022857"/>
    </source>
</evidence>
<dbReference type="InterPro" id="IPR050765">
    <property type="entry name" value="Riboflavin_Biosynth_HTPR"/>
</dbReference>
<accession>A0ABQ2CT79</accession>
<comment type="pathway">
    <text evidence="3 12">Cofactor biosynthesis; riboflavin biosynthesis; 5-amino-6-(D-ribitylamino)uracil from GTP: step 3/4.</text>
</comment>
<dbReference type="PANTHER" id="PTHR38011:SF7">
    <property type="entry name" value="2,5-DIAMINO-6-RIBOSYLAMINO-4(3H)-PYRIMIDINONE 5'-PHOSPHATE REDUCTASE"/>
    <property type="match status" value="1"/>
</dbReference>
<keyword evidence="12" id="KW-0378">Hydrolase</keyword>
<comment type="pathway">
    <text evidence="2 12">Cofactor biosynthesis; riboflavin biosynthesis; 5-amino-6-(D-ribitylamino)uracil from GTP: step 2/4.</text>
</comment>
<dbReference type="InterPro" id="IPR016192">
    <property type="entry name" value="APOBEC/CMP_deaminase_Zn-bd"/>
</dbReference>
<dbReference type="InterPro" id="IPR004794">
    <property type="entry name" value="Eubact_RibD"/>
</dbReference>
<keyword evidence="7 12" id="KW-0479">Metal-binding</keyword>
<reference evidence="15" key="1">
    <citation type="journal article" date="2019" name="Int. J. Syst. Evol. Microbiol.">
        <title>The Global Catalogue of Microorganisms (GCM) 10K type strain sequencing project: providing services to taxonomists for standard genome sequencing and annotation.</title>
        <authorList>
            <consortium name="The Broad Institute Genomics Platform"/>
            <consortium name="The Broad Institute Genome Sequencing Center for Infectious Disease"/>
            <person name="Wu L."/>
            <person name="Ma J."/>
        </authorList>
    </citation>
    <scope>NUCLEOTIDE SEQUENCE [LARGE SCALE GENOMIC DNA]</scope>
    <source>
        <strain evidence="15">JCM 14370</strain>
    </source>
</reference>
<evidence type="ECO:0000313" key="14">
    <source>
        <dbReference type="EMBL" id="GGJ18778.1"/>
    </source>
</evidence>
<dbReference type="PROSITE" id="PS51747">
    <property type="entry name" value="CYT_DCMP_DEAMINASES_2"/>
    <property type="match status" value="1"/>
</dbReference>
<keyword evidence="10 12" id="KW-0560">Oxidoreductase</keyword>
<protein>
    <recommendedName>
        <fullName evidence="12">Riboflavin biosynthesis protein RibD</fullName>
    </recommendedName>
    <domain>
        <recommendedName>
            <fullName evidence="12">Diaminohydroxyphosphoribosylaminopyrimidine deaminase</fullName>
            <shortName evidence="12">DRAP deaminase</shortName>
            <ecNumber evidence="12">3.5.4.26</ecNumber>
        </recommendedName>
        <alternativeName>
            <fullName evidence="12">Riboflavin-specific deaminase</fullName>
        </alternativeName>
    </domain>
    <domain>
        <recommendedName>
            <fullName evidence="12">5-amino-6-(5-phosphoribosylamino)uracil reductase</fullName>
            <ecNumber evidence="12">1.1.1.193</ecNumber>
        </recommendedName>
        <alternativeName>
            <fullName evidence="12">HTP reductase</fullName>
        </alternativeName>
    </domain>
</protein>
<dbReference type="EC" id="1.1.1.193" evidence="12"/>
<dbReference type="PROSITE" id="PS00903">
    <property type="entry name" value="CYT_DCMP_DEAMINASES_1"/>
    <property type="match status" value="1"/>
</dbReference>
<feature type="domain" description="CMP/dCMP-type deaminase" evidence="13">
    <location>
        <begin position="7"/>
        <end position="129"/>
    </location>
</feature>
<dbReference type="Gene3D" id="3.40.140.10">
    <property type="entry name" value="Cytidine Deaminase, domain 2"/>
    <property type="match status" value="1"/>
</dbReference>
<keyword evidence="8 12" id="KW-0862">Zinc</keyword>
<evidence type="ECO:0000256" key="8">
    <source>
        <dbReference type="ARBA" id="ARBA00022833"/>
    </source>
</evidence>
<sequence>MYQDRTEQDTHLMQEALSLAARALGRTSPNPPVGCVIYHHGRVVGRGFHPKAGEPHAEVFALKDAGDLARGSTVYVTLEPCSHHGRTPPCADALIEAGVRRVVVAALDPNPLVSGKGVEKLRNAGIQVAVGVLQEQATVQQAGFRTRIVQGRPRVTYKFAQTLDGKMAPLQREQVWLTGLSSRRFVHELRNQTDAIAVGSGTVLMDHPQLTTRLEGRDDTRDPTPVVFDRSGRVPVTAKVLREGAVVVTESQQVYPEGIRVIRSADLREVLQELGTLGINSLLLEGGPTLASAFLKAHLIDDLLVFITPKIMGTGLSSIWTELSGLQEVHGMHAENLEEDVLLRAFLNPIPGVEG</sequence>
<dbReference type="Gene3D" id="3.40.430.10">
    <property type="entry name" value="Dihydrofolate Reductase, subunit A"/>
    <property type="match status" value="1"/>
</dbReference>
<dbReference type="InterPro" id="IPR024072">
    <property type="entry name" value="DHFR-like_dom_sf"/>
</dbReference>
<keyword evidence="15" id="KW-1185">Reference proteome</keyword>
<dbReference type="Pfam" id="PF00383">
    <property type="entry name" value="dCMP_cyt_deam_1"/>
    <property type="match status" value="1"/>
</dbReference>
<dbReference type="SUPFAM" id="SSF53597">
    <property type="entry name" value="Dihydrofolate reductase-like"/>
    <property type="match status" value="1"/>
</dbReference>
<dbReference type="InterPro" id="IPR016193">
    <property type="entry name" value="Cytidine_deaminase-like"/>
</dbReference>
<comment type="similarity">
    <text evidence="5 12">In the C-terminal section; belongs to the HTP reductase family.</text>
</comment>
<comment type="catalytic activity">
    <reaction evidence="12">
        <text>5-amino-6-(5-phospho-D-ribitylamino)uracil + NADP(+) = 5-amino-6-(5-phospho-D-ribosylamino)uracil + NADPH + H(+)</text>
        <dbReference type="Rhea" id="RHEA:17845"/>
        <dbReference type="ChEBI" id="CHEBI:15378"/>
        <dbReference type="ChEBI" id="CHEBI:57783"/>
        <dbReference type="ChEBI" id="CHEBI:58349"/>
        <dbReference type="ChEBI" id="CHEBI:58421"/>
        <dbReference type="ChEBI" id="CHEBI:58453"/>
        <dbReference type="EC" id="1.1.1.193"/>
    </reaction>
</comment>
<evidence type="ECO:0000256" key="7">
    <source>
        <dbReference type="ARBA" id="ARBA00022723"/>
    </source>
</evidence>
<comment type="function">
    <text evidence="1 12">Converts 2,5-diamino-6-(ribosylamino)-4(3h)-pyrimidinone 5'-phosphate into 5-amino-6-(ribosylamino)-2,4(1h,3h)-pyrimidinedione 5'-phosphate.</text>
</comment>
<evidence type="ECO:0000256" key="2">
    <source>
        <dbReference type="ARBA" id="ARBA00004882"/>
    </source>
</evidence>
<keyword evidence="11" id="KW-0511">Multifunctional enzyme</keyword>
<evidence type="ECO:0000256" key="1">
    <source>
        <dbReference type="ARBA" id="ARBA00002151"/>
    </source>
</evidence>
<dbReference type="EC" id="3.5.4.26" evidence="12"/>
<keyword evidence="6 12" id="KW-0686">Riboflavin biosynthesis</keyword>
<evidence type="ECO:0000256" key="4">
    <source>
        <dbReference type="ARBA" id="ARBA00005259"/>
    </source>
</evidence>
<dbReference type="NCBIfam" id="TIGR00326">
    <property type="entry name" value="eubact_ribD"/>
    <property type="match status" value="1"/>
</dbReference>
<dbReference type="EMBL" id="BMOD01000001">
    <property type="protein sequence ID" value="GGJ18778.1"/>
    <property type="molecule type" value="Genomic_DNA"/>
</dbReference>
<comment type="cofactor">
    <cofactor evidence="12">
        <name>Zn(2+)</name>
        <dbReference type="ChEBI" id="CHEBI:29105"/>
    </cofactor>
    <text evidence="12">Binds 1 zinc ion.</text>
</comment>
<dbReference type="Pfam" id="PF01872">
    <property type="entry name" value="RibD_C"/>
    <property type="match status" value="1"/>
</dbReference>
<dbReference type="InterPro" id="IPR002734">
    <property type="entry name" value="RibDG_C"/>
</dbReference>
<dbReference type="SUPFAM" id="SSF53927">
    <property type="entry name" value="Cytidine deaminase-like"/>
    <property type="match status" value="1"/>
</dbReference>
<keyword evidence="9 12" id="KW-0521">NADP</keyword>